<keyword evidence="7" id="KW-0808">Transferase</keyword>
<comment type="subcellular location">
    <subcellularLocation>
        <location evidence="1">Membrane</location>
        <topology evidence="1">Multi-pass membrane protein</topology>
    </subcellularLocation>
</comment>
<sequence>MSTTDFAAQAAQPAQPGPAQRPRYLFVDLDGTLVATDMLVESLLFQVKRSIWTFFRVIFWLFGGKADLKKKLATDFEFDPSLLPYNPAVLKYMDESRKAGVEVWLATASDERIAAAVARHLNVFDGVLASGNGVNVSSSRKLDAIKQVVGQRSFEYIGNSADDVAIWQEAGVARCVRPDSTARAWFMRTQGQVAELTNDVPVRGMWKSFVRAARVHQWLKNILVFIPLLVSHKLGDFASAGAGVATFIAFGLCASSIYLVNDLLDLESDRLHPRKRKRPFASGELPLGVGFVAVPVLLLAGLLLAAVISPQLLAVLLVYLVLTSAYSFSFKRKMAVDVVLLAALYTIRIIAGAAAIAVVPSFWLLSFSMFIFLGLALVKRYTELLALEEAGRDKVSGRNYLVADQFVVMAMGVSSCLLSVLVLALYINSPDVGPLYKTPRVLWALCPLLMFWVCRLWLMANRGLVQDDPVVFAVRDRVSQQTAVVAAIIVALGAFL</sequence>
<evidence type="ECO:0000256" key="4">
    <source>
        <dbReference type="ARBA" id="ARBA00022989"/>
    </source>
</evidence>
<reference evidence="7 8" key="1">
    <citation type="submission" date="2020-08" db="EMBL/GenBank/DDBJ databases">
        <title>Genomic Encyclopedia of Type Strains, Phase IV (KMG-IV): sequencing the most valuable type-strain genomes for metagenomic binning, comparative biology and taxonomic classification.</title>
        <authorList>
            <person name="Goeker M."/>
        </authorList>
    </citation>
    <scope>NUCLEOTIDE SEQUENCE [LARGE SCALE GENOMIC DNA]</scope>
    <source>
        <strain evidence="7 8">DSM 18233</strain>
    </source>
</reference>
<feature type="transmembrane region" description="Helical" evidence="6">
    <location>
        <begin position="440"/>
        <end position="458"/>
    </location>
</feature>
<organism evidence="7 8">
    <name type="scientific">Silvimonas terrae</name>
    <dbReference type="NCBI Taxonomy" id="300266"/>
    <lineage>
        <taxon>Bacteria</taxon>
        <taxon>Pseudomonadati</taxon>
        <taxon>Pseudomonadota</taxon>
        <taxon>Betaproteobacteria</taxon>
        <taxon>Neisseriales</taxon>
        <taxon>Chitinibacteraceae</taxon>
        <taxon>Silvimonas</taxon>
    </lineage>
</organism>
<evidence type="ECO:0000313" key="7">
    <source>
        <dbReference type="EMBL" id="MBB5189720.1"/>
    </source>
</evidence>
<dbReference type="InterPro" id="IPR036412">
    <property type="entry name" value="HAD-like_sf"/>
</dbReference>
<dbReference type="InterPro" id="IPR000537">
    <property type="entry name" value="UbiA_prenyltransferase"/>
</dbReference>
<protein>
    <submittedName>
        <fullName evidence="7">4-hydroxybenzoate polyprenyltransferase</fullName>
    </submittedName>
</protein>
<dbReference type="GO" id="GO:0016765">
    <property type="term" value="F:transferase activity, transferring alkyl or aryl (other than methyl) groups"/>
    <property type="evidence" value="ECO:0007669"/>
    <property type="project" value="InterPro"/>
</dbReference>
<dbReference type="InterPro" id="IPR039653">
    <property type="entry name" value="Prenyltransferase"/>
</dbReference>
<evidence type="ECO:0000256" key="1">
    <source>
        <dbReference type="ARBA" id="ARBA00004141"/>
    </source>
</evidence>
<evidence type="ECO:0000313" key="8">
    <source>
        <dbReference type="Proteomes" id="UP000543030"/>
    </source>
</evidence>
<feature type="transmembrane region" description="Helical" evidence="6">
    <location>
        <begin position="312"/>
        <end position="328"/>
    </location>
</feature>
<dbReference type="PANTHER" id="PTHR11048">
    <property type="entry name" value="PRENYLTRANSFERASES"/>
    <property type="match status" value="1"/>
</dbReference>
<evidence type="ECO:0000256" key="3">
    <source>
        <dbReference type="ARBA" id="ARBA00022692"/>
    </source>
</evidence>
<dbReference type="CDD" id="cd13963">
    <property type="entry name" value="PT_UbiA_2"/>
    <property type="match status" value="1"/>
</dbReference>
<proteinExistence type="predicted"/>
<dbReference type="Pfam" id="PF01040">
    <property type="entry name" value="UbiA"/>
    <property type="match status" value="1"/>
</dbReference>
<keyword evidence="4 6" id="KW-1133">Transmembrane helix</keyword>
<dbReference type="GO" id="GO:0009247">
    <property type="term" value="P:glycolipid biosynthetic process"/>
    <property type="evidence" value="ECO:0007669"/>
    <property type="project" value="TreeGrafter"/>
</dbReference>
<gene>
    <name evidence="7" type="ORF">HNQ50_000430</name>
</gene>
<dbReference type="Pfam" id="PF12710">
    <property type="entry name" value="HAD"/>
    <property type="match status" value="1"/>
</dbReference>
<dbReference type="Proteomes" id="UP000543030">
    <property type="component" value="Unassembled WGS sequence"/>
</dbReference>
<dbReference type="PANTHER" id="PTHR11048:SF5">
    <property type="entry name" value="DECAPRENYL-PHOSPHATE PHOSPHORIBOSYLTRANSFERASE"/>
    <property type="match status" value="1"/>
</dbReference>
<dbReference type="NCBIfam" id="NF006088">
    <property type="entry name" value="PRK08238.1"/>
    <property type="match status" value="1"/>
</dbReference>
<feature type="transmembrane region" description="Helical" evidence="6">
    <location>
        <begin position="285"/>
        <end position="306"/>
    </location>
</feature>
<keyword evidence="2" id="KW-1003">Cell membrane</keyword>
<feature type="transmembrane region" description="Helical" evidence="6">
    <location>
        <begin position="406"/>
        <end position="428"/>
    </location>
</feature>
<dbReference type="AlphaFoldDB" id="A0A840RBJ2"/>
<dbReference type="InterPro" id="IPR044878">
    <property type="entry name" value="UbiA_sf"/>
</dbReference>
<dbReference type="GO" id="GO:0005886">
    <property type="term" value="C:plasma membrane"/>
    <property type="evidence" value="ECO:0007669"/>
    <property type="project" value="TreeGrafter"/>
</dbReference>
<dbReference type="Gene3D" id="1.10.357.140">
    <property type="entry name" value="UbiA prenyltransferase"/>
    <property type="match status" value="1"/>
</dbReference>
<dbReference type="Gene3D" id="3.40.50.1000">
    <property type="entry name" value="HAD superfamily/HAD-like"/>
    <property type="match status" value="1"/>
</dbReference>
<keyword evidence="8" id="KW-1185">Reference proteome</keyword>
<dbReference type="SUPFAM" id="SSF56784">
    <property type="entry name" value="HAD-like"/>
    <property type="match status" value="1"/>
</dbReference>
<comment type="caution">
    <text evidence="7">The sequence shown here is derived from an EMBL/GenBank/DDBJ whole genome shotgun (WGS) entry which is preliminary data.</text>
</comment>
<evidence type="ECO:0000256" key="6">
    <source>
        <dbReference type="SAM" id="Phobius"/>
    </source>
</evidence>
<evidence type="ECO:0000256" key="5">
    <source>
        <dbReference type="ARBA" id="ARBA00023136"/>
    </source>
</evidence>
<accession>A0A840RBJ2</accession>
<feature type="transmembrane region" description="Helical" evidence="6">
    <location>
        <begin position="478"/>
        <end position="495"/>
    </location>
</feature>
<evidence type="ECO:0000256" key="2">
    <source>
        <dbReference type="ARBA" id="ARBA00022475"/>
    </source>
</evidence>
<feature type="transmembrane region" description="Helical" evidence="6">
    <location>
        <begin position="241"/>
        <end position="264"/>
    </location>
</feature>
<keyword evidence="5 6" id="KW-0472">Membrane</keyword>
<keyword evidence="3 6" id="KW-0812">Transmembrane</keyword>
<name>A0A840RBJ2_9NEIS</name>
<dbReference type="InterPro" id="IPR023214">
    <property type="entry name" value="HAD_sf"/>
</dbReference>
<dbReference type="PROSITE" id="PS01228">
    <property type="entry name" value="COF_1"/>
    <property type="match status" value="1"/>
</dbReference>
<dbReference type="EMBL" id="JACHHN010000001">
    <property type="protein sequence ID" value="MBB5189720.1"/>
    <property type="molecule type" value="Genomic_DNA"/>
</dbReference>
<dbReference type="RefSeq" id="WP_184097054.1">
    <property type="nucleotide sequence ID" value="NZ_JACHHN010000001.1"/>
</dbReference>